<dbReference type="InterPro" id="IPR051500">
    <property type="entry name" value="cTAGE_MIA/OTOR"/>
</dbReference>
<evidence type="ECO:0000256" key="2">
    <source>
        <dbReference type="SAM" id="Coils"/>
    </source>
</evidence>
<accession>A0A7R9E0D1</accession>
<feature type="compositionally biased region" description="Pro residues" evidence="3">
    <location>
        <begin position="1419"/>
        <end position="1432"/>
    </location>
</feature>
<gene>
    <name evidence="4" type="ORF">TMSB3V08_LOCUS886</name>
</gene>
<dbReference type="GO" id="GO:0006888">
    <property type="term" value="P:endoplasmic reticulum to Golgi vesicle-mediated transport"/>
    <property type="evidence" value="ECO:0007669"/>
    <property type="project" value="TreeGrafter"/>
</dbReference>
<dbReference type="GO" id="GO:0070971">
    <property type="term" value="C:endoplasmic reticulum exit site"/>
    <property type="evidence" value="ECO:0007669"/>
    <property type="project" value="TreeGrafter"/>
</dbReference>
<feature type="region of interest" description="Disordered" evidence="3">
    <location>
        <begin position="65"/>
        <end position="86"/>
    </location>
</feature>
<dbReference type="EMBL" id="OB792728">
    <property type="protein sequence ID" value="CAD7423918.1"/>
    <property type="molecule type" value="Genomic_DNA"/>
</dbReference>
<feature type="compositionally biased region" description="Acidic residues" evidence="3">
    <location>
        <begin position="327"/>
        <end position="368"/>
    </location>
</feature>
<feature type="compositionally biased region" description="Basic and acidic residues" evidence="3">
    <location>
        <begin position="544"/>
        <end position="572"/>
    </location>
</feature>
<sequence length="1554" mass="171971">MRKSRYTANLQDPDWICGVQSYVVPTGNKNVTEGSIETADTEAIKETIVYNTTPELISKHESSDLPKIKTEPNGIPGSETSPVSVESLPDHKITTFSLKGVSAEPTQDSTPSLENVVQPYDVVDGTTIYYNTDGEVNVNDDTIQPTATFSDIKSTASVGHQSSKTEDVPVTNLSGHKKAEETGSSKDPSIETSADVINANKAEDLPGITKVENTGSSKDPSLDIEDVKMKKTLDEVQDIELVEASKETIEDGKEIEGSAGKILNYISDWMSGGSEPEAEDKSKDEVEEGSGVKENKEEENIQETVIQKQEGKDNLERVKESDKETGILEDEDGVDDYADDDDVDDEDDDNFSLFEDGEDDYKEEEFEADASPFEMSEASHVNHSELESTLNSSPDDTKEKELKLKNAELPGQVPNLSSPLEPTVNEDVDLSHNTVPILDEAATISLTDTKLTPDDTSQKTENPTKSNLELNKLKTENEAQPLQEVDTTKFNDGESVVSHQEKILVDILLNEESEKVNVSNEILLDNVSDETANFLNKTEESEEDKAISSKDSSHADNKDAIDGKTAETNKEETISDIVEESFEAINKTDIQEINSLVTPTNTEKVVESNAFSTESLSSDFSSLPEPSLAMDLIAENTLSLREQTVTGIPSDELDSDLVLTPKDVTTESGPVFNGLAEMESPTEATTKAHEITTELEDLDGSSINVDSGEELEESSGGIFTGILDFFQSGVESVVNLVSTTSETTTEENSGIEVKYVDDGLGGVESAQETVAYAPKDDGTEKVDDKASLQRERQDAAWSSLWNRPDNEAETKDRGANHETTITTDAQDVGEAAVCLTDSGDYCSGKAGSVPLFEKNIQTADKPRMGQDDLDIQHGQDDKYLTESPGSMDNVDIDLSPTSYNAILFTTITGIFVLLLTLGYYYIEKMKLNQSLVAELNKLQKALHVKSIERQSSLDESSGHEVHTQDFGTEVIALQEELEDVKTILMELEGCKMSVMFQTSRIELEGCKMSVMFQTSRMELEEKVSVLEKELEGATEAGLELNKMLGELLSSQQGSDQLVRNMEELQKQLDTQEATMKANLADKSAENEKLQSLINAANEKIALLEEDIHQALDGKTAEVLKLSQDIECLQLTLEEVKQALAIRDSEVTVLQDCLKQLRSSDDEMEGVDRFQALLDVGRVRAELKMAVVERDSLAERLQGEEDARRLLEDHVKIVTKEVEKLRSDYEEAEKEKLESQTRLEVLSNYFKQKETQLQKELGLQEAMNIQKDDNFVSTFERIKLLQDEVENYKSQVDTLKKEIIDQERGLKSQLSTFEKKAHENWVAARQAERRLEESRQEAGQLRNRLTIVEKNITNTPNGDTSLKMNDRLVSESNGELLVDLPVSPPLPQHFQRDGLPLSPLPFMPPPHFLGMPPPFLPPPPGMPFLPPPPPPLFPGDRRPPPLGRMSSPPLRYSPPPRGGYSPTYDTEDQSPPPSPPGRSYRSPPRFTDPDSYRERSPPPHLRWHEPVGHHRSSGFRPLPPPVRNSPREPRGSAVSSGHSSESLEKSSRHSENMHV</sequence>
<feature type="region of interest" description="Disordered" evidence="3">
    <location>
        <begin position="774"/>
        <end position="820"/>
    </location>
</feature>
<feature type="region of interest" description="Disordered" evidence="3">
    <location>
        <begin position="268"/>
        <end position="424"/>
    </location>
</feature>
<feature type="compositionally biased region" description="Basic and acidic residues" evidence="3">
    <location>
        <begin position="309"/>
        <end position="326"/>
    </location>
</feature>
<feature type="compositionally biased region" description="Basic and acidic residues" evidence="3">
    <location>
        <begin position="1486"/>
        <end position="1507"/>
    </location>
</feature>
<feature type="compositionally biased region" description="Low complexity" evidence="3">
    <location>
        <begin position="1530"/>
        <end position="1539"/>
    </location>
</feature>
<feature type="region of interest" description="Disordered" evidence="3">
    <location>
        <begin position="536"/>
        <end position="572"/>
    </location>
</feature>
<evidence type="ECO:0000313" key="4">
    <source>
        <dbReference type="EMBL" id="CAD7423918.1"/>
    </source>
</evidence>
<feature type="compositionally biased region" description="Basic and acidic residues" evidence="3">
    <location>
        <begin position="804"/>
        <end position="816"/>
    </location>
</feature>
<organism evidence="4">
    <name type="scientific">Timema monikensis</name>
    <dbReference type="NCBI Taxonomy" id="170555"/>
    <lineage>
        <taxon>Eukaryota</taxon>
        <taxon>Metazoa</taxon>
        <taxon>Ecdysozoa</taxon>
        <taxon>Arthropoda</taxon>
        <taxon>Hexapoda</taxon>
        <taxon>Insecta</taxon>
        <taxon>Pterygota</taxon>
        <taxon>Neoptera</taxon>
        <taxon>Polyneoptera</taxon>
        <taxon>Phasmatodea</taxon>
        <taxon>Timematodea</taxon>
        <taxon>Timematoidea</taxon>
        <taxon>Timematidae</taxon>
        <taxon>Timema</taxon>
    </lineage>
</organism>
<feature type="coiled-coil region" evidence="2">
    <location>
        <begin position="1016"/>
        <end position="1138"/>
    </location>
</feature>
<reference evidence="4" key="1">
    <citation type="submission" date="2020-11" db="EMBL/GenBank/DDBJ databases">
        <authorList>
            <person name="Tran Van P."/>
        </authorList>
    </citation>
    <scope>NUCLEOTIDE SEQUENCE</scope>
</reference>
<feature type="compositionally biased region" description="Basic and acidic residues" evidence="3">
    <location>
        <begin position="395"/>
        <end position="406"/>
    </location>
</feature>
<dbReference type="PANTHER" id="PTHR23158">
    <property type="entry name" value="MELANOMA INHIBITORY ACTIVITY-RELATED"/>
    <property type="match status" value="1"/>
</dbReference>
<name>A0A7R9E0D1_9NEOP</name>
<proteinExistence type="predicted"/>
<feature type="compositionally biased region" description="Basic and acidic residues" evidence="3">
    <location>
        <begin position="774"/>
        <end position="794"/>
    </location>
</feature>
<evidence type="ECO:0008006" key="5">
    <source>
        <dbReference type="Google" id="ProtNLM"/>
    </source>
</evidence>
<feature type="region of interest" description="Disordered" evidence="3">
    <location>
        <begin position="154"/>
        <end position="190"/>
    </location>
</feature>
<evidence type="ECO:0000256" key="3">
    <source>
        <dbReference type="SAM" id="MobiDB-lite"/>
    </source>
</evidence>
<evidence type="ECO:0000256" key="1">
    <source>
        <dbReference type="ARBA" id="ARBA00023054"/>
    </source>
</evidence>
<dbReference type="GO" id="GO:0009306">
    <property type="term" value="P:protein secretion"/>
    <property type="evidence" value="ECO:0007669"/>
    <property type="project" value="TreeGrafter"/>
</dbReference>
<feature type="region of interest" description="Disordered" evidence="3">
    <location>
        <begin position="1419"/>
        <end position="1554"/>
    </location>
</feature>
<dbReference type="GO" id="GO:0005789">
    <property type="term" value="C:endoplasmic reticulum membrane"/>
    <property type="evidence" value="ECO:0007669"/>
    <property type="project" value="TreeGrafter"/>
</dbReference>
<keyword evidence="1 2" id="KW-0175">Coiled coil</keyword>
<feature type="coiled-coil region" evidence="2">
    <location>
        <begin position="1210"/>
        <end position="1244"/>
    </location>
</feature>
<feature type="compositionally biased region" description="Basic and acidic residues" evidence="3">
    <location>
        <begin position="279"/>
        <end position="299"/>
    </location>
</feature>
<feature type="compositionally biased region" description="Basic and acidic residues" evidence="3">
    <location>
        <begin position="1540"/>
        <end position="1554"/>
    </location>
</feature>
<feature type="coiled-coil region" evidence="2">
    <location>
        <begin position="1277"/>
        <end position="1350"/>
    </location>
</feature>
<dbReference type="GO" id="GO:0035459">
    <property type="term" value="P:vesicle cargo loading"/>
    <property type="evidence" value="ECO:0007669"/>
    <property type="project" value="TreeGrafter"/>
</dbReference>
<dbReference type="PANTHER" id="PTHR23158:SF33">
    <property type="entry name" value="TRANSPORT AND GOLGI ORGANIZATION PROTEIN 1"/>
    <property type="match status" value="1"/>
</dbReference>
<protein>
    <recommendedName>
        <fullName evidence="5">Transport and Golgi organization protein 1</fullName>
    </recommendedName>
</protein>